<dbReference type="UniPathway" id="UPA00031">
    <property type="reaction ID" value="UER00009"/>
</dbReference>
<evidence type="ECO:0000256" key="7">
    <source>
        <dbReference type="ARBA" id="ARBA00022490"/>
    </source>
</evidence>
<evidence type="ECO:0000256" key="4">
    <source>
        <dbReference type="ARBA" id="ARBA00009667"/>
    </source>
</evidence>
<evidence type="ECO:0000256" key="12">
    <source>
        <dbReference type="HAMAP-Rule" id="MF_01014"/>
    </source>
</evidence>
<dbReference type="EMBL" id="FMPG01000002">
    <property type="protein sequence ID" value="SCS53664.1"/>
    <property type="molecule type" value="Genomic_DNA"/>
</dbReference>
<evidence type="ECO:0000256" key="9">
    <source>
        <dbReference type="ARBA" id="ARBA00023102"/>
    </source>
</evidence>
<name>A0A1D4IW01_9STAP</name>
<evidence type="ECO:0000313" key="17">
    <source>
        <dbReference type="Proteomes" id="UP000095412"/>
    </source>
</evidence>
<dbReference type="GO" id="GO:0000162">
    <property type="term" value="P:L-tryptophan biosynthetic process"/>
    <property type="evidence" value="ECO:0007669"/>
    <property type="project" value="TreeGrafter"/>
</dbReference>
<keyword evidence="7 12" id="KW-0963">Cytoplasm</keyword>
<dbReference type="NCBIfam" id="TIGR00007">
    <property type="entry name" value="1-(5-phosphoribosyl)-5-[(5-phosphoribosylamino)methylideneamino]imidazole-4-carboxamide isomerase"/>
    <property type="match status" value="1"/>
</dbReference>
<comment type="pathway">
    <text evidence="3 12 14">Amino-acid biosynthesis; L-histidine biosynthesis; L-histidine from 5-phospho-alpha-D-ribose 1-diphosphate: step 4/9.</text>
</comment>
<dbReference type="PANTHER" id="PTHR43090:SF2">
    <property type="entry name" value="1-(5-PHOSPHORIBOSYL)-5-[(5-PHOSPHORIBOSYLAMINO)METHYLIDENEAMINO] IMIDAZOLE-4-CARBOXAMIDE ISOMERASE"/>
    <property type="match status" value="1"/>
</dbReference>
<evidence type="ECO:0000256" key="3">
    <source>
        <dbReference type="ARBA" id="ARBA00005133"/>
    </source>
</evidence>
<dbReference type="InterPro" id="IPR011060">
    <property type="entry name" value="RibuloseP-bd_barrel"/>
</dbReference>
<dbReference type="EMBL" id="FMPI01000002">
    <property type="protein sequence ID" value="SCS35751.1"/>
    <property type="molecule type" value="Genomic_DNA"/>
</dbReference>
<evidence type="ECO:0000256" key="2">
    <source>
        <dbReference type="ARBA" id="ARBA00004496"/>
    </source>
</evidence>
<dbReference type="EC" id="5.3.1.16" evidence="5 12"/>
<dbReference type="GO" id="GO:0005737">
    <property type="term" value="C:cytoplasm"/>
    <property type="evidence" value="ECO:0007669"/>
    <property type="project" value="UniProtKB-SubCell"/>
</dbReference>
<evidence type="ECO:0000313" key="16">
    <source>
        <dbReference type="EMBL" id="SCS53664.1"/>
    </source>
</evidence>
<keyword evidence="10 12" id="KW-0413">Isomerase</keyword>
<dbReference type="Proteomes" id="UP000095768">
    <property type="component" value="Unassembled WGS sequence"/>
</dbReference>
<dbReference type="CDD" id="cd04732">
    <property type="entry name" value="HisA"/>
    <property type="match status" value="1"/>
</dbReference>
<dbReference type="Pfam" id="PF00977">
    <property type="entry name" value="His_biosynth"/>
    <property type="match status" value="1"/>
</dbReference>
<dbReference type="AlphaFoldDB" id="A0A1D4IW01"/>
<dbReference type="OrthoDB" id="9807749at2"/>
<organism evidence="16 18">
    <name type="scientific">Staphylococcus caeli</name>
    <dbReference type="NCBI Taxonomy" id="2201815"/>
    <lineage>
        <taxon>Bacteria</taxon>
        <taxon>Bacillati</taxon>
        <taxon>Bacillota</taxon>
        <taxon>Bacilli</taxon>
        <taxon>Bacillales</taxon>
        <taxon>Staphylococcaceae</taxon>
        <taxon>Staphylococcus</taxon>
    </lineage>
</organism>
<evidence type="ECO:0000256" key="10">
    <source>
        <dbReference type="ARBA" id="ARBA00023235"/>
    </source>
</evidence>
<evidence type="ECO:0000256" key="6">
    <source>
        <dbReference type="ARBA" id="ARBA00018464"/>
    </source>
</evidence>
<dbReference type="PANTHER" id="PTHR43090">
    <property type="entry name" value="1-(5-PHOSPHORIBOSYL)-5-[(5-PHOSPHORIBOSYLAMINO)METHYLIDENEAMINO] IMIDAZOLE-4-CARBOXAMIDE ISOMERASE"/>
    <property type="match status" value="1"/>
</dbReference>
<evidence type="ECO:0000256" key="8">
    <source>
        <dbReference type="ARBA" id="ARBA00022605"/>
    </source>
</evidence>
<reference evidence="15 17" key="2">
    <citation type="submission" date="2016-09" db="EMBL/GenBank/DDBJ databases">
        <authorList>
            <consortium name="Pathogen Informatics"/>
            <person name="Sun Q."/>
            <person name="Inoue M."/>
        </authorList>
    </citation>
    <scope>NUCLEOTIDE SEQUENCE [LARGE SCALE GENOMIC DNA]</scope>
    <source>
        <strain evidence="15 17">82C</strain>
    </source>
</reference>
<dbReference type="Proteomes" id="UP000095412">
    <property type="component" value="Unassembled WGS sequence"/>
</dbReference>
<evidence type="ECO:0000313" key="18">
    <source>
        <dbReference type="Proteomes" id="UP000095768"/>
    </source>
</evidence>
<comment type="catalytic activity">
    <reaction evidence="1 12 14">
        <text>1-(5-phospho-beta-D-ribosyl)-5-[(5-phospho-beta-D-ribosylamino)methylideneamino]imidazole-4-carboxamide = 5-[(5-phospho-1-deoxy-D-ribulos-1-ylimino)methylamino]-1-(5-phospho-beta-D-ribosyl)imidazole-4-carboxamide</text>
        <dbReference type="Rhea" id="RHEA:15469"/>
        <dbReference type="ChEBI" id="CHEBI:58435"/>
        <dbReference type="ChEBI" id="CHEBI:58525"/>
        <dbReference type="EC" id="5.3.1.16"/>
    </reaction>
</comment>
<sequence length="234" mass="26136">MIKLWPAIDLINATSVRLTEGKYDSEEKMARSAEESIQFYNQFNCVDRIHIVDLLGAKEQASIERDYIAALRKLTDKPIEVGGGIRSLDTLEAYFKEGIDYCIIGTKGIQNLEWLASMAQQFPNQIYLSIDAYHRDIKINGWEQDAALDLFELVKRIESLPLGGIIYTDIAKDGRLEGPNFDITGQLVQATEKPVIASGGIRHQQDLCQLELLGVAAAIVGKAAHNEHFWEGLS</sequence>
<feature type="active site" description="Proton donor" evidence="12">
    <location>
        <position position="131"/>
    </location>
</feature>
<evidence type="ECO:0000256" key="5">
    <source>
        <dbReference type="ARBA" id="ARBA00012550"/>
    </source>
</evidence>
<dbReference type="InterPro" id="IPR006063">
    <property type="entry name" value="HisA_bact_arch"/>
</dbReference>
<evidence type="ECO:0000256" key="13">
    <source>
        <dbReference type="RuleBase" id="RU003657"/>
    </source>
</evidence>
<keyword evidence="9 12" id="KW-0368">Histidine biosynthesis</keyword>
<dbReference type="GO" id="GO:0000105">
    <property type="term" value="P:L-histidine biosynthetic process"/>
    <property type="evidence" value="ECO:0007669"/>
    <property type="project" value="UniProtKB-UniRule"/>
</dbReference>
<dbReference type="NCBIfam" id="NF010114">
    <property type="entry name" value="PRK13587.1"/>
    <property type="match status" value="1"/>
</dbReference>
<evidence type="ECO:0000313" key="15">
    <source>
        <dbReference type="EMBL" id="SCS35751.1"/>
    </source>
</evidence>
<dbReference type="InterPro" id="IPR006062">
    <property type="entry name" value="His_biosynth"/>
</dbReference>
<accession>A0A1D4IW01</accession>
<evidence type="ECO:0000256" key="1">
    <source>
        <dbReference type="ARBA" id="ARBA00000901"/>
    </source>
</evidence>
<dbReference type="InterPro" id="IPR044524">
    <property type="entry name" value="Isoase_HisA-like"/>
</dbReference>
<proteinExistence type="inferred from homology"/>
<reference evidence="16 18" key="1">
    <citation type="submission" date="2016-09" db="EMBL/GenBank/DDBJ databases">
        <authorList>
            <consortium name="Pathogen Informatics"/>
        </authorList>
    </citation>
    <scope>NUCLEOTIDE SEQUENCE [LARGE SCALE GENOMIC DNA]</scope>
    <source>
        <strain evidence="16 18">82B</strain>
    </source>
</reference>
<evidence type="ECO:0000256" key="14">
    <source>
        <dbReference type="RuleBase" id="RU003658"/>
    </source>
</evidence>
<dbReference type="Gene3D" id="3.20.20.70">
    <property type="entry name" value="Aldolase class I"/>
    <property type="match status" value="1"/>
</dbReference>
<dbReference type="InterPro" id="IPR013785">
    <property type="entry name" value="Aldolase_TIM"/>
</dbReference>
<comment type="subcellular location">
    <subcellularLocation>
        <location evidence="2 12 14">Cytoplasm</location>
    </subcellularLocation>
</comment>
<evidence type="ECO:0000256" key="11">
    <source>
        <dbReference type="ARBA" id="ARBA00030547"/>
    </source>
</evidence>
<dbReference type="RefSeq" id="WP_069994461.1">
    <property type="nucleotide sequence ID" value="NZ_FMPG01000002.1"/>
</dbReference>
<dbReference type="GO" id="GO:0003949">
    <property type="term" value="F:1-(5-phosphoribosyl)-5-[(5-phosphoribosylamino)methylideneamino]imidazole-4-carboxamide isomerase activity"/>
    <property type="evidence" value="ECO:0007669"/>
    <property type="project" value="UniProtKB-UniRule"/>
</dbReference>
<feature type="active site" description="Proton acceptor" evidence="12">
    <location>
        <position position="9"/>
    </location>
</feature>
<keyword evidence="17" id="KW-1185">Reference proteome</keyword>
<dbReference type="InterPro" id="IPR023016">
    <property type="entry name" value="HisA/PriA"/>
</dbReference>
<dbReference type="HAMAP" id="MF_01014">
    <property type="entry name" value="HisA"/>
    <property type="match status" value="1"/>
</dbReference>
<keyword evidence="8 12" id="KW-0028">Amino-acid biosynthesis</keyword>
<dbReference type="SUPFAM" id="SSF51366">
    <property type="entry name" value="Ribulose-phoshate binding barrel"/>
    <property type="match status" value="1"/>
</dbReference>
<comment type="similarity">
    <text evidence="4 12 13">Belongs to the HisA/HisF family.</text>
</comment>
<protein>
    <recommendedName>
        <fullName evidence="6 12">1-(5-phosphoribosyl)-5-[(5-phosphoribosylamino)methylideneamino] imidazole-4-carboxamide isomerase</fullName>
        <ecNumber evidence="5 12">5.3.1.16</ecNumber>
    </recommendedName>
    <alternativeName>
        <fullName evidence="11 12">Phosphoribosylformimino-5-aminoimidazole carboxamide ribotide isomerase</fullName>
    </alternativeName>
</protein>
<gene>
    <name evidence="12 16" type="primary">hisA</name>
    <name evidence="16" type="ORF">SAMEA2297795_00639</name>
    <name evidence="15" type="ORF">SAMEA2297796_00315</name>
</gene>